<keyword evidence="2" id="KW-1185">Reference proteome</keyword>
<evidence type="ECO:0000313" key="4">
    <source>
        <dbReference type="RefSeq" id="XP_009798774.1"/>
    </source>
</evidence>
<organism evidence="2 3">
    <name type="scientific">Nicotiana sylvestris</name>
    <name type="common">Wood tobacco</name>
    <name type="synonym">South American tobacco</name>
    <dbReference type="NCBI Taxonomy" id="4096"/>
    <lineage>
        <taxon>Eukaryota</taxon>
        <taxon>Viridiplantae</taxon>
        <taxon>Streptophyta</taxon>
        <taxon>Embryophyta</taxon>
        <taxon>Tracheophyta</taxon>
        <taxon>Spermatophyta</taxon>
        <taxon>Magnoliopsida</taxon>
        <taxon>eudicotyledons</taxon>
        <taxon>Gunneridae</taxon>
        <taxon>Pentapetalae</taxon>
        <taxon>asterids</taxon>
        <taxon>lamiids</taxon>
        <taxon>Solanales</taxon>
        <taxon>Solanaceae</taxon>
        <taxon>Nicotianoideae</taxon>
        <taxon>Nicotianeae</taxon>
        <taxon>Nicotiana</taxon>
    </lineage>
</organism>
<dbReference type="Proteomes" id="UP000189701">
    <property type="component" value="Unplaced"/>
</dbReference>
<name>A0A1U7YHP5_NICSY</name>
<proteinExistence type="predicted"/>
<evidence type="ECO:0000313" key="2">
    <source>
        <dbReference type="Proteomes" id="UP000189701"/>
    </source>
</evidence>
<gene>
    <name evidence="3 4" type="primary">LOC104244945</name>
</gene>
<dbReference type="RefSeq" id="XP_009798774.1">
    <property type="nucleotide sequence ID" value="XM_009800472.1"/>
</dbReference>
<protein>
    <submittedName>
        <fullName evidence="3 4">Uncharacterized protein LOC104244945 isoform X1</fullName>
    </submittedName>
</protein>
<reference evidence="2" key="1">
    <citation type="journal article" date="2013" name="Genome Biol.">
        <title>Reference genomes and transcriptomes of Nicotiana sylvestris and Nicotiana tomentosiformis.</title>
        <authorList>
            <person name="Sierro N."/>
            <person name="Battey J.N."/>
            <person name="Ouadi S."/>
            <person name="Bovet L."/>
            <person name="Goepfert S."/>
            <person name="Bakaher N."/>
            <person name="Peitsch M.C."/>
            <person name="Ivanov N.V."/>
        </authorList>
    </citation>
    <scope>NUCLEOTIDE SEQUENCE [LARGE SCALE GENOMIC DNA]</scope>
</reference>
<reference evidence="3 4" key="2">
    <citation type="submission" date="2025-04" db="UniProtKB">
        <authorList>
            <consortium name="RefSeq"/>
        </authorList>
    </citation>
    <scope>IDENTIFICATION</scope>
    <source>
        <tissue evidence="3 4">Leaf</tissue>
    </source>
</reference>
<evidence type="ECO:0000256" key="1">
    <source>
        <dbReference type="SAM" id="MobiDB-lite"/>
    </source>
</evidence>
<accession>A0A1U7YHP5</accession>
<feature type="region of interest" description="Disordered" evidence="1">
    <location>
        <begin position="112"/>
        <end position="143"/>
    </location>
</feature>
<sequence length="204" mass="22247">MPSFSLQLSFTPTASQVTPSDPLLITVMSITGDDWEKYFSGLATTAEDRSTKDMDGGRRLSYGLSSTGAGDLSQTLHPSPLRRPLCAMLSRIRDAYIQKTDETMVADGPISPSTIPTSTTHNHATAHPAIKRQRDEDYPNSVSGRDGMRLRPVCVCLTTCCFKWFKNSIHVSWLSLAQMAKASGNISPLASTTTAINNLISYFP</sequence>
<dbReference type="RefSeq" id="XP_009798769.1">
    <property type="nucleotide sequence ID" value="XM_009800467.1"/>
</dbReference>
<dbReference type="AlphaFoldDB" id="A0A1U7YHP5"/>
<evidence type="ECO:0000313" key="3">
    <source>
        <dbReference type="RefSeq" id="XP_009798769.1"/>
    </source>
</evidence>